<keyword evidence="5" id="KW-1185">Reference proteome</keyword>
<dbReference type="PANTHER" id="PTHR47039">
    <property type="entry name" value="INOSITOL POLYPHOSPHATE 5-PHOSPHATASE E"/>
    <property type="match status" value="1"/>
</dbReference>
<dbReference type="Proteomes" id="UP000290809">
    <property type="component" value="Unassembled WGS sequence"/>
</dbReference>
<dbReference type="Pfam" id="PF22669">
    <property type="entry name" value="Exo_endo_phos2"/>
    <property type="match status" value="1"/>
</dbReference>
<sequence length="140" mass="15270">MDRQESSSKPSSSLRTELDVPSADTCSTVSCGYNLRPSGSVSSIASSFTATKKDHPVSYVWGNSLRINLPQSVGVTTSAAVRTKGAVAICFILFGTSILFLSAHFKANHTNFERRVQDYLQVVNNINLPKVGFNKGYKYE</sequence>
<evidence type="ECO:0000256" key="1">
    <source>
        <dbReference type="SAM" id="MobiDB-lite"/>
    </source>
</evidence>
<dbReference type="GO" id="GO:0046856">
    <property type="term" value="P:phosphatidylinositol dephosphorylation"/>
    <property type="evidence" value="ECO:0007669"/>
    <property type="project" value="InterPro"/>
</dbReference>
<evidence type="ECO:0000313" key="5">
    <source>
        <dbReference type="Proteomes" id="UP000290809"/>
    </source>
</evidence>
<feature type="domain" description="Inositol polyphosphate-related phosphatase" evidence="3">
    <location>
        <begin position="74"/>
        <end position="128"/>
    </location>
</feature>
<feature type="region of interest" description="Disordered" evidence="1">
    <location>
        <begin position="1"/>
        <end position="20"/>
    </location>
</feature>
<gene>
    <name evidence="4" type="ORF">DC041_0000660</name>
</gene>
<reference evidence="4 5" key="1">
    <citation type="journal article" date="2019" name="PLoS Pathog.">
        <title>Genome sequence of the bovine parasite Schistosoma bovis Tanzania.</title>
        <authorList>
            <person name="Oey H."/>
            <person name="Zakrzewski M."/>
            <person name="Gobert G."/>
            <person name="Gravermann K."/>
            <person name="Stoye J."/>
            <person name="Jones M."/>
            <person name="Mcmanus D."/>
            <person name="Krause L."/>
        </authorList>
    </citation>
    <scope>NUCLEOTIDE SEQUENCE [LARGE SCALE GENOMIC DNA]</scope>
    <source>
        <strain evidence="4 5">TAN1997</strain>
    </source>
</reference>
<organism evidence="4 5">
    <name type="scientific">Schistosoma bovis</name>
    <name type="common">Blood fluke</name>
    <dbReference type="NCBI Taxonomy" id="6184"/>
    <lineage>
        <taxon>Eukaryota</taxon>
        <taxon>Metazoa</taxon>
        <taxon>Spiralia</taxon>
        <taxon>Lophotrochozoa</taxon>
        <taxon>Platyhelminthes</taxon>
        <taxon>Trematoda</taxon>
        <taxon>Digenea</taxon>
        <taxon>Strigeidida</taxon>
        <taxon>Schistosomatoidea</taxon>
        <taxon>Schistosomatidae</taxon>
        <taxon>Schistosoma</taxon>
    </lineage>
</organism>
<dbReference type="SUPFAM" id="SSF56219">
    <property type="entry name" value="DNase I-like"/>
    <property type="match status" value="1"/>
</dbReference>
<dbReference type="AlphaFoldDB" id="A0A430PXQ2"/>
<evidence type="ECO:0000259" key="3">
    <source>
        <dbReference type="Pfam" id="PF22669"/>
    </source>
</evidence>
<comment type="caution">
    <text evidence="4">The sequence shown here is derived from an EMBL/GenBank/DDBJ whole genome shotgun (WGS) entry which is preliminary data.</text>
</comment>
<feature type="transmembrane region" description="Helical" evidence="2">
    <location>
        <begin position="85"/>
        <end position="105"/>
    </location>
</feature>
<dbReference type="GO" id="GO:0016791">
    <property type="term" value="F:phosphatase activity"/>
    <property type="evidence" value="ECO:0007669"/>
    <property type="project" value="InterPro"/>
</dbReference>
<dbReference type="PANTHER" id="PTHR47039:SF1">
    <property type="entry name" value="INOSITOL POLYPHOSPHATE 5-PHOSPHATASE E"/>
    <property type="match status" value="1"/>
</dbReference>
<feature type="non-terminal residue" evidence="4">
    <location>
        <position position="140"/>
    </location>
</feature>
<dbReference type="STRING" id="6184.A0A430PXQ2"/>
<keyword evidence="2" id="KW-0812">Transmembrane</keyword>
<keyword evidence="2" id="KW-1133">Transmembrane helix</keyword>
<name>A0A430PXQ2_SCHBO</name>
<dbReference type="EMBL" id="QMKO01004350">
    <property type="protein sequence ID" value="RTG80234.1"/>
    <property type="molecule type" value="Genomic_DNA"/>
</dbReference>
<keyword evidence="2" id="KW-0472">Membrane</keyword>
<dbReference type="InterPro" id="IPR053321">
    <property type="entry name" value="IPP-5-Phosphatase_Type_IV"/>
</dbReference>
<evidence type="ECO:0000256" key="2">
    <source>
        <dbReference type="SAM" id="Phobius"/>
    </source>
</evidence>
<evidence type="ECO:0000313" key="4">
    <source>
        <dbReference type="EMBL" id="RTG80234.1"/>
    </source>
</evidence>
<dbReference type="InterPro" id="IPR000300">
    <property type="entry name" value="IPPc"/>
</dbReference>
<accession>A0A430PXQ2</accession>
<dbReference type="InterPro" id="IPR036691">
    <property type="entry name" value="Endo/exonu/phosph_ase_sf"/>
</dbReference>
<proteinExistence type="predicted"/>
<dbReference type="Gene3D" id="3.60.10.10">
    <property type="entry name" value="Endonuclease/exonuclease/phosphatase"/>
    <property type="match status" value="1"/>
</dbReference>
<protein>
    <recommendedName>
        <fullName evidence="3">Inositol polyphosphate-related phosphatase domain-containing protein</fullName>
    </recommendedName>
</protein>